<dbReference type="Proteomes" id="UP000247810">
    <property type="component" value="Unassembled WGS sequence"/>
</dbReference>
<protein>
    <submittedName>
        <fullName evidence="2">Uncharacterized protein</fullName>
    </submittedName>
</protein>
<evidence type="ECO:0000256" key="1">
    <source>
        <dbReference type="SAM" id="MobiDB-lite"/>
    </source>
</evidence>
<feature type="region of interest" description="Disordered" evidence="1">
    <location>
        <begin position="336"/>
        <end position="356"/>
    </location>
</feature>
<keyword evidence="3" id="KW-1185">Reference proteome</keyword>
<accession>A0A319ECJ2</accession>
<sequence>MPARTGLSGVWSERLEDMFSAAEGFTVTITTRVSEWSNLYDCHCVSDERHGTFLTVVTGRLSEEHRARHHPECLTELWNENKDSVPDRVPMGGLTSDGQHIRCYRMYRGQTAIRRVPVHGEQMRVHEDALGWINARLFLLNFKQRVMATSPGNEDDMFSEPPLIGLDDDYYCSTLVNYSIANNLNPILERITTWPRVLLKPLVLEWRRPRGLLPRRLRPPPPKRLRPKAPPPERLRLNALLASENLANARDLKVPRDGLQTKLLEGLIAVTAKTSLRKGLHRKELITEGLLKGPLVALGLIGVLKRPLTGGFPTGRLEDISTGGFRHLDDPSTGGFLNSGRRDVSTGTTQSAPMPARAMESTFSESTVIGTIVPQGPSGELPKFEVSVWKARLERAFPEAEGFTYEYHCTRTDGNIATEVLRVRFEPFGIVLIFVRGGRQEVLDEWRSCVPTPQRFPRIGAALVGRAIRFYVWEPREGQPARLTADQASGNDRHDLDEIQEIRPRGVAFFEEVHGWTYMQYYLLGLKHNALCLAASWSMANAIERMAASQSASADDT</sequence>
<dbReference type="VEuPathDB" id="FungiDB:BO71DRAFT_488488"/>
<reference evidence="2 3" key="1">
    <citation type="submission" date="2018-02" db="EMBL/GenBank/DDBJ databases">
        <title>The genomes of Aspergillus section Nigri reveals drivers in fungal speciation.</title>
        <authorList>
            <consortium name="DOE Joint Genome Institute"/>
            <person name="Vesth T.C."/>
            <person name="Nybo J."/>
            <person name="Theobald S."/>
            <person name="Brandl J."/>
            <person name="Frisvad J.C."/>
            <person name="Nielsen K.F."/>
            <person name="Lyhne E.K."/>
            <person name="Kogle M.E."/>
            <person name="Kuo A."/>
            <person name="Riley R."/>
            <person name="Clum A."/>
            <person name="Nolan M."/>
            <person name="Lipzen A."/>
            <person name="Salamov A."/>
            <person name="Henrissat B."/>
            <person name="Wiebenga A."/>
            <person name="De vries R.P."/>
            <person name="Grigoriev I.V."/>
            <person name="Mortensen U.H."/>
            <person name="Andersen M.R."/>
            <person name="Baker S.E."/>
        </authorList>
    </citation>
    <scope>NUCLEOTIDE SEQUENCE [LARGE SCALE GENOMIC DNA]</scope>
    <source>
        <strain evidence="2 3">CBS 707.79</strain>
    </source>
</reference>
<dbReference type="EMBL" id="KZ826066">
    <property type="protein sequence ID" value="PYH88792.1"/>
    <property type="molecule type" value="Genomic_DNA"/>
</dbReference>
<proteinExistence type="predicted"/>
<evidence type="ECO:0000313" key="3">
    <source>
        <dbReference type="Proteomes" id="UP000247810"/>
    </source>
</evidence>
<gene>
    <name evidence="2" type="ORF">BO71DRAFT_488488</name>
</gene>
<evidence type="ECO:0000313" key="2">
    <source>
        <dbReference type="EMBL" id="PYH88792.1"/>
    </source>
</evidence>
<organism evidence="2 3">
    <name type="scientific">Aspergillus ellipticus CBS 707.79</name>
    <dbReference type="NCBI Taxonomy" id="1448320"/>
    <lineage>
        <taxon>Eukaryota</taxon>
        <taxon>Fungi</taxon>
        <taxon>Dikarya</taxon>
        <taxon>Ascomycota</taxon>
        <taxon>Pezizomycotina</taxon>
        <taxon>Eurotiomycetes</taxon>
        <taxon>Eurotiomycetidae</taxon>
        <taxon>Eurotiales</taxon>
        <taxon>Aspergillaceae</taxon>
        <taxon>Aspergillus</taxon>
        <taxon>Aspergillus subgen. Circumdati</taxon>
    </lineage>
</organism>
<name>A0A319ECJ2_9EURO</name>
<dbReference type="AlphaFoldDB" id="A0A319ECJ2"/>